<accession>A0AAW9QMZ3</accession>
<feature type="transmembrane region" description="Helical" evidence="1">
    <location>
        <begin position="23"/>
        <end position="52"/>
    </location>
</feature>
<protein>
    <submittedName>
        <fullName evidence="2">DUF3119 family protein</fullName>
    </submittedName>
</protein>
<dbReference type="Proteomes" id="UP001328733">
    <property type="component" value="Unassembled WGS sequence"/>
</dbReference>
<dbReference type="Pfam" id="PF11317">
    <property type="entry name" value="DUF3119"/>
    <property type="match status" value="1"/>
</dbReference>
<organism evidence="2 3">
    <name type="scientific">Pannus brasiliensis CCIBt3594</name>
    <dbReference type="NCBI Taxonomy" id="1427578"/>
    <lineage>
        <taxon>Bacteria</taxon>
        <taxon>Bacillati</taxon>
        <taxon>Cyanobacteriota</taxon>
        <taxon>Cyanophyceae</taxon>
        <taxon>Oscillatoriophycideae</taxon>
        <taxon>Chroococcales</taxon>
        <taxon>Microcystaceae</taxon>
        <taxon>Pannus</taxon>
    </lineage>
</organism>
<keyword evidence="1" id="KW-1133">Transmembrane helix</keyword>
<name>A0AAW9QMZ3_9CHRO</name>
<evidence type="ECO:0000313" key="2">
    <source>
        <dbReference type="EMBL" id="MEG3438448.1"/>
    </source>
</evidence>
<dbReference type="EMBL" id="JBAFSM010000029">
    <property type="protein sequence ID" value="MEG3438448.1"/>
    <property type="molecule type" value="Genomic_DNA"/>
</dbReference>
<comment type="caution">
    <text evidence="2">The sequence shown here is derived from an EMBL/GenBank/DDBJ whole genome shotgun (WGS) entry which is preliminary data.</text>
</comment>
<reference evidence="2 3" key="1">
    <citation type="submission" date="2024-01" db="EMBL/GenBank/DDBJ databases">
        <title>Genomic insights into the taxonomy and metabolism of the cyanobacterium Pannus brasiliensis CCIBt3594.</title>
        <authorList>
            <person name="Machado M."/>
            <person name="Botero N.B."/>
            <person name="Andreote A.P.D."/>
            <person name="Feitosa A.M.T."/>
            <person name="Popin R."/>
            <person name="Sivonen K."/>
            <person name="Fiore M.F."/>
        </authorList>
    </citation>
    <scope>NUCLEOTIDE SEQUENCE [LARGE SCALE GENOMIC DNA]</scope>
    <source>
        <strain evidence="2 3">CCIBt3594</strain>
    </source>
</reference>
<evidence type="ECO:0000256" key="1">
    <source>
        <dbReference type="SAM" id="Phobius"/>
    </source>
</evidence>
<dbReference type="InterPro" id="IPR021467">
    <property type="entry name" value="DUF3119"/>
</dbReference>
<keyword evidence="3" id="KW-1185">Reference proteome</keyword>
<dbReference type="PANTHER" id="PTHR35550:SF2">
    <property type="entry name" value="OS05G0401200 PROTEIN"/>
    <property type="match status" value="1"/>
</dbReference>
<dbReference type="AlphaFoldDB" id="A0AAW9QMZ3"/>
<evidence type="ECO:0000313" key="3">
    <source>
        <dbReference type="Proteomes" id="UP001328733"/>
    </source>
</evidence>
<sequence length="129" mass="14984">MTTFQTSDVTGTIELAPDYKIPLILVISSLPVLFFLPWAGAGLSLFGLFLMLQTATIRLQFTPIALDVYRSGKQIRSFPYSEWQNWRIFWNKVPILFYFKEVNSIHFLPIIFDPRALRSCLEKYFPLEG</sequence>
<gene>
    <name evidence="2" type="ORF">V0288_15055</name>
</gene>
<proteinExistence type="predicted"/>
<dbReference type="RefSeq" id="WP_332865930.1">
    <property type="nucleotide sequence ID" value="NZ_JBAFSM010000029.1"/>
</dbReference>
<dbReference type="PANTHER" id="PTHR35550">
    <property type="match status" value="1"/>
</dbReference>
<keyword evidence="1" id="KW-0472">Membrane</keyword>
<keyword evidence="1" id="KW-0812">Transmembrane</keyword>